<reference evidence="1 2" key="1">
    <citation type="journal article" date="2018" name="MBio">
        <title>Comparative Genomics Reveals the Core Gene Toolbox for the Fungus-Insect Symbiosis.</title>
        <authorList>
            <person name="Wang Y."/>
            <person name="Stata M."/>
            <person name="Wang W."/>
            <person name="Stajich J.E."/>
            <person name="White M.M."/>
            <person name="Moncalvo J.M."/>
        </authorList>
    </citation>
    <scope>NUCLEOTIDE SEQUENCE [LARGE SCALE GENOMIC DNA]</scope>
    <source>
        <strain evidence="1 2">SWE-8-4</strain>
    </source>
</reference>
<dbReference type="AlphaFoldDB" id="A0A2T9YFC3"/>
<proteinExistence type="predicted"/>
<gene>
    <name evidence="1" type="ORF">BB561_004624</name>
</gene>
<dbReference type="Proteomes" id="UP000245383">
    <property type="component" value="Unassembled WGS sequence"/>
</dbReference>
<sequence length="88" mass="9727">MQNEAVSELTAYPSQILRSLVFKVLWVFEAITSTSANLMPLGRIEKGALILLIRLMSKSPKPFTITVTRSYEFSGLVNYSITVEASAS</sequence>
<evidence type="ECO:0000313" key="1">
    <source>
        <dbReference type="EMBL" id="PVU90974.1"/>
    </source>
</evidence>
<evidence type="ECO:0000313" key="2">
    <source>
        <dbReference type="Proteomes" id="UP000245383"/>
    </source>
</evidence>
<protein>
    <submittedName>
        <fullName evidence="1">Uncharacterized protein</fullName>
    </submittedName>
</protein>
<organism evidence="1 2">
    <name type="scientific">Smittium simulii</name>
    <dbReference type="NCBI Taxonomy" id="133385"/>
    <lineage>
        <taxon>Eukaryota</taxon>
        <taxon>Fungi</taxon>
        <taxon>Fungi incertae sedis</taxon>
        <taxon>Zoopagomycota</taxon>
        <taxon>Kickxellomycotina</taxon>
        <taxon>Harpellomycetes</taxon>
        <taxon>Harpellales</taxon>
        <taxon>Legeriomycetaceae</taxon>
        <taxon>Smittium</taxon>
    </lineage>
</organism>
<keyword evidence="2" id="KW-1185">Reference proteome</keyword>
<dbReference type="EMBL" id="MBFR01000228">
    <property type="protein sequence ID" value="PVU90974.1"/>
    <property type="molecule type" value="Genomic_DNA"/>
</dbReference>
<comment type="caution">
    <text evidence="1">The sequence shown here is derived from an EMBL/GenBank/DDBJ whole genome shotgun (WGS) entry which is preliminary data.</text>
</comment>
<name>A0A2T9YFC3_9FUNG</name>
<accession>A0A2T9YFC3</accession>